<evidence type="ECO:0000313" key="4">
    <source>
        <dbReference type="Proteomes" id="UP000265557"/>
    </source>
</evidence>
<evidence type="ECO:0000256" key="1">
    <source>
        <dbReference type="SAM" id="Phobius"/>
    </source>
</evidence>
<reference evidence="3 5" key="2">
    <citation type="submission" date="2016-10" db="EMBL/GenBank/DDBJ databases">
        <authorList>
            <person name="Varghese N."/>
            <person name="Submissions S."/>
        </authorList>
    </citation>
    <scope>NUCLEOTIDE SEQUENCE [LARGE SCALE GENOMIC DNA]</scope>
    <source>
        <strain evidence="3 5">DSM 11855</strain>
    </source>
</reference>
<dbReference type="GeneID" id="41602512"/>
<dbReference type="Proteomes" id="UP000265557">
    <property type="component" value="Chromosome"/>
</dbReference>
<keyword evidence="5" id="KW-1185">Reference proteome</keyword>
<dbReference type="EMBL" id="FPAO01000003">
    <property type="protein sequence ID" value="SFT53425.1"/>
    <property type="molecule type" value="Genomic_DNA"/>
</dbReference>
<evidence type="ECO:0000313" key="5">
    <source>
        <dbReference type="Proteomes" id="UP000323733"/>
    </source>
</evidence>
<dbReference type="AlphaFoldDB" id="A0A1I6YSH9"/>
<keyword evidence="1" id="KW-0472">Membrane</keyword>
<protein>
    <submittedName>
        <fullName evidence="3">Uncharacterized protein</fullName>
    </submittedName>
</protein>
<evidence type="ECO:0000313" key="2">
    <source>
        <dbReference type="EMBL" id="BAW28893.1"/>
    </source>
</evidence>
<accession>A0A3G9CS73</accession>
<proteinExistence type="predicted"/>
<dbReference type="RefSeq" id="WP_048167843.1">
    <property type="nucleotide sequence ID" value="NZ_FPAO01000003.1"/>
</dbReference>
<feature type="transmembrane region" description="Helical" evidence="1">
    <location>
        <begin position="7"/>
        <end position="29"/>
    </location>
</feature>
<dbReference type="EMBL" id="AP017646">
    <property type="protein sequence ID" value="BAW28893.1"/>
    <property type="molecule type" value="Genomic_DNA"/>
</dbReference>
<reference evidence="2 4" key="1">
    <citation type="submission" date="2016-09" db="EMBL/GenBank/DDBJ databases">
        <title>Complete Genome Sequence of Methanosarcina thermophila MT-1.</title>
        <authorList>
            <person name="Kouzuma A."/>
        </authorList>
    </citation>
    <scope>NUCLEOTIDE SEQUENCE [LARGE SCALE GENOMIC DNA]</scope>
    <source>
        <strain evidence="2 4">MT-1</strain>
    </source>
</reference>
<organism evidence="3 5">
    <name type="scientific">Methanosarcina thermophila</name>
    <dbReference type="NCBI Taxonomy" id="2210"/>
    <lineage>
        <taxon>Archaea</taxon>
        <taxon>Methanobacteriati</taxon>
        <taxon>Methanobacteriota</taxon>
        <taxon>Stenosarchaea group</taxon>
        <taxon>Methanomicrobia</taxon>
        <taxon>Methanosarcinales</taxon>
        <taxon>Methanosarcinaceae</taxon>
        <taxon>Methanosarcina</taxon>
    </lineage>
</organism>
<name>A0A1I6YSH9_METTE</name>
<accession>A0A1I6YSH9</accession>
<gene>
    <name evidence="2" type="ORF">MESMT1_0963</name>
    <name evidence="3" type="ORF">SAMN02910340_01111</name>
</gene>
<keyword evidence="1" id="KW-0812">Transmembrane</keyword>
<keyword evidence="1" id="KW-1133">Transmembrane helix</keyword>
<evidence type="ECO:0000313" key="3">
    <source>
        <dbReference type="EMBL" id="SFT53425.1"/>
    </source>
</evidence>
<dbReference type="Proteomes" id="UP000323733">
    <property type="component" value="Unassembled WGS sequence"/>
</dbReference>
<sequence length="75" mass="8333">MKDKKHLFSVTIASASLFIYLVLVSSIVVESQDSGDMRTSESGIELIPVYYAECSDLEILSKITPDSIYSIKISR</sequence>